<organism evidence="2 3">
    <name type="scientific">Ascobolus immersus RN42</name>
    <dbReference type="NCBI Taxonomy" id="1160509"/>
    <lineage>
        <taxon>Eukaryota</taxon>
        <taxon>Fungi</taxon>
        <taxon>Dikarya</taxon>
        <taxon>Ascomycota</taxon>
        <taxon>Pezizomycotina</taxon>
        <taxon>Pezizomycetes</taxon>
        <taxon>Pezizales</taxon>
        <taxon>Ascobolaceae</taxon>
        <taxon>Ascobolus</taxon>
    </lineage>
</organism>
<gene>
    <name evidence="2" type="ORF">BJ508DRAFT_331236</name>
</gene>
<dbReference type="EMBL" id="ML119747">
    <property type="protein sequence ID" value="RPA76271.1"/>
    <property type="molecule type" value="Genomic_DNA"/>
</dbReference>
<accession>A0A3N4HWA9</accession>
<feature type="region of interest" description="Disordered" evidence="1">
    <location>
        <begin position="69"/>
        <end position="88"/>
    </location>
</feature>
<name>A0A3N4HWA9_ASCIM</name>
<reference evidence="2 3" key="1">
    <citation type="journal article" date="2018" name="Nat. Ecol. Evol.">
        <title>Pezizomycetes genomes reveal the molecular basis of ectomycorrhizal truffle lifestyle.</title>
        <authorList>
            <person name="Murat C."/>
            <person name="Payen T."/>
            <person name="Noel B."/>
            <person name="Kuo A."/>
            <person name="Morin E."/>
            <person name="Chen J."/>
            <person name="Kohler A."/>
            <person name="Krizsan K."/>
            <person name="Balestrini R."/>
            <person name="Da Silva C."/>
            <person name="Montanini B."/>
            <person name="Hainaut M."/>
            <person name="Levati E."/>
            <person name="Barry K.W."/>
            <person name="Belfiori B."/>
            <person name="Cichocki N."/>
            <person name="Clum A."/>
            <person name="Dockter R.B."/>
            <person name="Fauchery L."/>
            <person name="Guy J."/>
            <person name="Iotti M."/>
            <person name="Le Tacon F."/>
            <person name="Lindquist E.A."/>
            <person name="Lipzen A."/>
            <person name="Malagnac F."/>
            <person name="Mello A."/>
            <person name="Molinier V."/>
            <person name="Miyauchi S."/>
            <person name="Poulain J."/>
            <person name="Riccioni C."/>
            <person name="Rubini A."/>
            <person name="Sitrit Y."/>
            <person name="Splivallo R."/>
            <person name="Traeger S."/>
            <person name="Wang M."/>
            <person name="Zifcakova L."/>
            <person name="Wipf D."/>
            <person name="Zambonelli A."/>
            <person name="Paolocci F."/>
            <person name="Nowrousian M."/>
            <person name="Ottonello S."/>
            <person name="Baldrian P."/>
            <person name="Spatafora J.W."/>
            <person name="Henrissat B."/>
            <person name="Nagy L.G."/>
            <person name="Aury J.M."/>
            <person name="Wincker P."/>
            <person name="Grigoriev I.V."/>
            <person name="Bonfante P."/>
            <person name="Martin F.M."/>
        </authorList>
    </citation>
    <scope>NUCLEOTIDE SEQUENCE [LARGE SCALE GENOMIC DNA]</scope>
    <source>
        <strain evidence="2 3">RN42</strain>
    </source>
</reference>
<keyword evidence="3" id="KW-1185">Reference proteome</keyword>
<evidence type="ECO:0000313" key="3">
    <source>
        <dbReference type="Proteomes" id="UP000275078"/>
    </source>
</evidence>
<dbReference type="Proteomes" id="UP000275078">
    <property type="component" value="Unassembled WGS sequence"/>
</dbReference>
<evidence type="ECO:0000313" key="2">
    <source>
        <dbReference type="EMBL" id="RPA76271.1"/>
    </source>
</evidence>
<protein>
    <submittedName>
        <fullName evidence="2">Uncharacterized protein</fullName>
    </submittedName>
</protein>
<proteinExistence type="predicted"/>
<dbReference type="AlphaFoldDB" id="A0A3N4HWA9"/>
<sequence>MATTEKEDAVHGVTPLTTGNYKVWEAEVLMAIAQEDAYRLVKGIEKAPEIPAEMTEYVRLSLQEKRDCGPKHGLVPATGGVPIPNTNPQEFTPLVSNNRTDSATTIKRYEREVDKNEKLIEKRERAFKDFRVCRAKAKGILYHPISKPVKLDIQNLDEPTTIWDKLATN</sequence>
<evidence type="ECO:0000256" key="1">
    <source>
        <dbReference type="SAM" id="MobiDB-lite"/>
    </source>
</evidence>